<sequence>MKIKMMIMARTTLSMMKMKNKCKSNLKYHIQEYIKVFKEITPLTTYSVIYKEESLLVLELQIFVNITRLSPLWNL</sequence>
<reference evidence="1" key="1">
    <citation type="submission" date="2014-09" db="EMBL/GenBank/DDBJ databases">
        <authorList>
            <person name="Magalhaes I.L.F."/>
            <person name="Oliveira U."/>
            <person name="Santos F.R."/>
            <person name="Vidigal T.H.D.A."/>
            <person name="Brescovit A.D."/>
            <person name="Santos A.J."/>
        </authorList>
    </citation>
    <scope>NUCLEOTIDE SEQUENCE</scope>
    <source>
        <tissue evidence="1">Shoot tissue taken approximately 20 cm above the soil surface</tissue>
    </source>
</reference>
<name>A0A0A8ZMK1_ARUDO</name>
<accession>A0A0A8ZMK1</accession>
<dbReference type="AlphaFoldDB" id="A0A0A8ZMK1"/>
<organism evidence="1">
    <name type="scientific">Arundo donax</name>
    <name type="common">Giant reed</name>
    <name type="synonym">Donax arundinaceus</name>
    <dbReference type="NCBI Taxonomy" id="35708"/>
    <lineage>
        <taxon>Eukaryota</taxon>
        <taxon>Viridiplantae</taxon>
        <taxon>Streptophyta</taxon>
        <taxon>Embryophyta</taxon>
        <taxon>Tracheophyta</taxon>
        <taxon>Spermatophyta</taxon>
        <taxon>Magnoliopsida</taxon>
        <taxon>Liliopsida</taxon>
        <taxon>Poales</taxon>
        <taxon>Poaceae</taxon>
        <taxon>PACMAD clade</taxon>
        <taxon>Arundinoideae</taxon>
        <taxon>Arundineae</taxon>
        <taxon>Arundo</taxon>
    </lineage>
</organism>
<protein>
    <submittedName>
        <fullName evidence="1">Uncharacterized protein</fullName>
    </submittedName>
</protein>
<dbReference type="EMBL" id="GBRH01257864">
    <property type="protein sequence ID" value="JAD40031.1"/>
    <property type="molecule type" value="Transcribed_RNA"/>
</dbReference>
<reference evidence="1" key="2">
    <citation type="journal article" date="2015" name="Data Brief">
        <title>Shoot transcriptome of the giant reed, Arundo donax.</title>
        <authorList>
            <person name="Barrero R.A."/>
            <person name="Guerrero F.D."/>
            <person name="Moolhuijzen P."/>
            <person name="Goolsby J.A."/>
            <person name="Tidwell J."/>
            <person name="Bellgard S.E."/>
            <person name="Bellgard M.I."/>
        </authorList>
    </citation>
    <scope>NUCLEOTIDE SEQUENCE</scope>
    <source>
        <tissue evidence="1">Shoot tissue taken approximately 20 cm above the soil surface</tissue>
    </source>
</reference>
<proteinExistence type="predicted"/>
<evidence type="ECO:0000313" key="1">
    <source>
        <dbReference type="EMBL" id="JAD40031.1"/>
    </source>
</evidence>